<dbReference type="InParanoid" id="A0A3Q7FFM2"/>
<feature type="compositionally biased region" description="Acidic residues" evidence="1">
    <location>
        <begin position="52"/>
        <end position="62"/>
    </location>
</feature>
<protein>
    <submittedName>
        <fullName evidence="2">Uncharacterized protein</fullName>
    </submittedName>
</protein>
<dbReference type="AlphaFoldDB" id="A0A3Q7FFM2"/>
<accession>A0A3Q7FFM2</accession>
<evidence type="ECO:0000313" key="3">
    <source>
        <dbReference type="Proteomes" id="UP000004994"/>
    </source>
</evidence>
<dbReference type="Gramene" id="Solyc03g032200.2.1">
    <property type="protein sequence ID" value="Solyc03g032200.2.1.1"/>
    <property type="gene ID" value="Solyc03g032200.2"/>
</dbReference>
<feature type="compositionally biased region" description="Basic and acidic residues" evidence="1">
    <location>
        <begin position="68"/>
        <end position="80"/>
    </location>
</feature>
<proteinExistence type="predicted"/>
<organism evidence="2">
    <name type="scientific">Solanum lycopersicum</name>
    <name type="common">Tomato</name>
    <name type="synonym">Lycopersicon esculentum</name>
    <dbReference type="NCBI Taxonomy" id="4081"/>
    <lineage>
        <taxon>Eukaryota</taxon>
        <taxon>Viridiplantae</taxon>
        <taxon>Streptophyta</taxon>
        <taxon>Embryophyta</taxon>
        <taxon>Tracheophyta</taxon>
        <taxon>Spermatophyta</taxon>
        <taxon>Magnoliopsida</taxon>
        <taxon>eudicotyledons</taxon>
        <taxon>Gunneridae</taxon>
        <taxon>Pentapetalae</taxon>
        <taxon>asterids</taxon>
        <taxon>lamiids</taxon>
        <taxon>Solanales</taxon>
        <taxon>Solanaceae</taxon>
        <taxon>Solanoideae</taxon>
        <taxon>Solaneae</taxon>
        <taxon>Solanum</taxon>
        <taxon>Solanum subgen. Lycopersicon</taxon>
    </lineage>
</organism>
<reference evidence="2" key="2">
    <citation type="submission" date="2019-01" db="UniProtKB">
        <authorList>
            <consortium name="EnsemblPlants"/>
        </authorList>
    </citation>
    <scope>IDENTIFICATION</scope>
    <source>
        <strain evidence="2">cv. Heinz 1706</strain>
    </source>
</reference>
<reference evidence="2" key="1">
    <citation type="journal article" date="2012" name="Nature">
        <title>The tomato genome sequence provides insights into fleshy fruit evolution.</title>
        <authorList>
            <consortium name="Tomato Genome Consortium"/>
        </authorList>
    </citation>
    <scope>NUCLEOTIDE SEQUENCE [LARGE SCALE GENOMIC DNA]</scope>
    <source>
        <strain evidence="2">cv. Heinz 1706</strain>
    </source>
</reference>
<dbReference type="PANTHER" id="PTHR40891">
    <property type="entry name" value="DUF295 DOMAIN-CONTAINING PROTEIN"/>
    <property type="match status" value="1"/>
</dbReference>
<dbReference type="PANTHER" id="PTHR40891:SF1">
    <property type="entry name" value="DUF295 DOMAIN-CONTAINING PROTEIN"/>
    <property type="match status" value="1"/>
</dbReference>
<dbReference type="EnsemblPlants" id="Solyc03g032200.2.1">
    <property type="protein sequence ID" value="Solyc03g032200.2.1.1"/>
    <property type="gene ID" value="Solyc03g032200.2"/>
</dbReference>
<name>A0A3Q7FFM2_SOLLC</name>
<sequence>MIVVTFGILFQTKKFKLPPFPAECDILKCLLSAPPHDPECLVIFQIKETLDDDDTDDDENENSIDANNKNEDENKNTNNKDEDENDNTNNKDEDENENSDEDSNEDEDEDEDVNRLTFYFCKPGYNTEFHKQDVQSIIRDPRDSFQEKDLCINGDARYSNLFGCR</sequence>
<keyword evidence="3" id="KW-1185">Reference proteome</keyword>
<dbReference type="Proteomes" id="UP000004994">
    <property type="component" value="Chromosome 3"/>
</dbReference>
<feature type="compositionally biased region" description="Acidic residues" evidence="1">
    <location>
        <begin position="81"/>
        <end position="112"/>
    </location>
</feature>
<evidence type="ECO:0000313" key="2">
    <source>
        <dbReference type="EnsemblPlants" id="Solyc03g032200.2.1.1"/>
    </source>
</evidence>
<dbReference type="PaxDb" id="4081-Solyc03g032200.1.1"/>
<evidence type="ECO:0000256" key="1">
    <source>
        <dbReference type="SAM" id="MobiDB-lite"/>
    </source>
</evidence>
<feature type="region of interest" description="Disordered" evidence="1">
    <location>
        <begin position="52"/>
        <end position="113"/>
    </location>
</feature>